<protein>
    <submittedName>
        <fullName evidence="8">Anaerobic ribonucleoside-triphosphate reductase activating protein</fullName>
    </submittedName>
</protein>
<gene>
    <name evidence="8" type="ORF">ACFQDL_19595</name>
</gene>
<keyword evidence="2" id="KW-0004">4Fe-4S</keyword>
<dbReference type="PANTHER" id="PTHR30352:SF13">
    <property type="entry name" value="GLYCYL-RADICAL ENZYME ACTIVATING ENZYME YJJW-RELATED"/>
    <property type="match status" value="1"/>
</dbReference>
<dbReference type="NCBIfam" id="TIGR02495">
    <property type="entry name" value="NrdG2"/>
    <property type="match status" value="1"/>
</dbReference>
<evidence type="ECO:0000256" key="3">
    <source>
        <dbReference type="ARBA" id="ARBA00022691"/>
    </source>
</evidence>
<keyword evidence="4" id="KW-0479">Metal-binding</keyword>
<evidence type="ECO:0000256" key="1">
    <source>
        <dbReference type="ARBA" id="ARBA00001966"/>
    </source>
</evidence>
<evidence type="ECO:0000313" key="8">
    <source>
        <dbReference type="EMBL" id="MFC6672020.1"/>
    </source>
</evidence>
<evidence type="ECO:0000256" key="4">
    <source>
        <dbReference type="ARBA" id="ARBA00022723"/>
    </source>
</evidence>
<evidence type="ECO:0000313" key="9">
    <source>
        <dbReference type="Proteomes" id="UP001596422"/>
    </source>
</evidence>
<evidence type="ECO:0000259" key="7">
    <source>
        <dbReference type="PROSITE" id="PS51918"/>
    </source>
</evidence>
<proteinExistence type="predicted"/>
<keyword evidence="3" id="KW-0949">S-adenosyl-L-methionine</keyword>
<keyword evidence="6" id="KW-0411">Iron-sulfur</keyword>
<dbReference type="PROSITE" id="PS51918">
    <property type="entry name" value="RADICAL_SAM"/>
    <property type="match status" value="1"/>
</dbReference>
<feature type="domain" description="Radical SAM core" evidence="7">
    <location>
        <begin position="21"/>
        <end position="228"/>
    </location>
</feature>
<dbReference type="InterPro" id="IPR058240">
    <property type="entry name" value="rSAM_sf"/>
</dbReference>
<sequence>MKAATELQLPVGGITPLTTIDFPDHLACVLYTQGCPLRCGYCQNPHLIPYQGEVAAMTWPTVEAWIDKRRDFVEAVVFSGGEPTVHADLRDAMLRVSALGLKVGLHSAGVNSGRLAELLGLLDWVGLDVKAGPDQYRLITGRPHLETQNARCVDLLLESSTPFECRTTVNWHLFAPEQVLRLGEDLAGRGVRHYAIQLSHGHDCLNPELAAPRRPAASVLAQLRAGLERLFPRFEWREAV</sequence>
<dbReference type="RefSeq" id="WP_379910488.1">
    <property type="nucleotide sequence ID" value="NZ_JBHSWE010000001.1"/>
</dbReference>
<keyword evidence="5" id="KW-0408">Iron</keyword>
<accession>A0ABW2A3D7</accession>
<dbReference type="Proteomes" id="UP001596422">
    <property type="component" value="Unassembled WGS sequence"/>
</dbReference>
<organism evidence="8 9">
    <name type="scientific">Marinobacterium aestuariivivens</name>
    <dbReference type="NCBI Taxonomy" id="1698799"/>
    <lineage>
        <taxon>Bacteria</taxon>
        <taxon>Pseudomonadati</taxon>
        <taxon>Pseudomonadota</taxon>
        <taxon>Gammaproteobacteria</taxon>
        <taxon>Oceanospirillales</taxon>
        <taxon>Oceanospirillaceae</taxon>
        <taxon>Marinobacterium</taxon>
    </lineage>
</organism>
<evidence type="ECO:0000256" key="2">
    <source>
        <dbReference type="ARBA" id="ARBA00022485"/>
    </source>
</evidence>
<dbReference type="InterPro" id="IPR034457">
    <property type="entry name" value="Organic_radical-activating"/>
</dbReference>
<dbReference type="SFLD" id="SFLDG01094">
    <property type="entry name" value="Uncharacterised_Radical_SAM_Su"/>
    <property type="match status" value="1"/>
</dbReference>
<dbReference type="CDD" id="cd01335">
    <property type="entry name" value="Radical_SAM"/>
    <property type="match status" value="1"/>
</dbReference>
<comment type="cofactor">
    <cofactor evidence="1">
        <name>[4Fe-4S] cluster</name>
        <dbReference type="ChEBI" id="CHEBI:49883"/>
    </cofactor>
</comment>
<dbReference type="EMBL" id="JBHSWE010000001">
    <property type="protein sequence ID" value="MFC6672020.1"/>
    <property type="molecule type" value="Genomic_DNA"/>
</dbReference>
<dbReference type="SFLD" id="SFLDS00029">
    <property type="entry name" value="Radical_SAM"/>
    <property type="match status" value="1"/>
</dbReference>
<reference evidence="9" key="1">
    <citation type="journal article" date="2019" name="Int. J. Syst. Evol. Microbiol.">
        <title>The Global Catalogue of Microorganisms (GCM) 10K type strain sequencing project: providing services to taxonomists for standard genome sequencing and annotation.</title>
        <authorList>
            <consortium name="The Broad Institute Genomics Platform"/>
            <consortium name="The Broad Institute Genome Sequencing Center for Infectious Disease"/>
            <person name="Wu L."/>
            <person name="Ma J."/>
        </authorList>
    </citation>
    <scope>NUCLEOTIDE SEQUENCE [LARGE SCALE GENOMIC DNA]</scope>
    <source>
        <strain evidence="9">NBRC 111756</strain>
    </source>
</reference>
<name>A0ABW2A3D7_9GAMM</name>
<dbReference type="InterPro" id="IPR012840">
    <property type="entry name" value="NrdG2"/>
</dbReference>
<evidence type="ECO:0000256" key="5">
    <source>
        <dbReference type="ARBA" id="ARBA00023004"/>
    </source>
</evidence>
<dbReference type="Pfam" id="PF04055">
    <property type="entry name" value="Radical_SAM"/>
    <property type="match status" value="1"/>
</dbReference>
<dbReference type="PANTHER" id="PTHR30352">
    <property type="entry name" value="PYRUVATE FORMATE-LYASE-ACTIVATING ENZYME"/>
    <property type="match status" value="1"/>
</dbReference>
<dbReference type="SUPFAM" id="SSF102114">
    <property type="entry name" value="Radical SAM enzymes"/>
    <property type="match status" value="1"/>
</dbReference>
<comment type="caution">
    <text evidence="8">The sequence shown here is derived from an EMBL/GenBank/DDBJ whole genome shotgun (WGS) entry which is preliminary data.</text>
</comment>
<dbReference type="Gene3D" id="3.20.20.70">
    <property type="entry name" value="Aldolase class I"/>
    <property type="match status" value="1"/>
</dbReference>
<evidence type="ECO:0000256" key="6">
    <source>
        <dbReference type="ARBA" id="ARBA00023014"/>
    </source>
</evidence>
<dbReference type="InterPro" id="IPR007197">
    <property type="entry name" value="rSAM"/>
</dbReference>
<dbReference type="InterPro" id="IPR013785">
    <property type="entry name" value="Aldolase_TIM"/>
</dbReference>
<keyword evidence="9" id="KW-1185">Reference proteome</keyword>